<comment type="caution">
    <text evidence="3">The sequence shown here is derived from an EMBL/GenBank/DDBJ whole genome shotgun (WGS) entry which is preliminary data.</text>
</comment>
<reference evidence="3 4" key="1">
    <citation type="journal article" date="2018" name="Mol. Plant">
        <title>The genome of Artemisia annua provides insight into the evolution of Asteraceae family and artemisinin biosynthesis.</title>
        <authorList>
            <person name="Shen Q."/>
            <person name="Zhang L."/>
            <person name="Liao Z."/>
            <person name="Wang S."/>
            <person name="Yan T."/>
            <person name="Shi P."/>
            <person name="Liu M."/>
            <person name="Fu X."/>
            <person name="Pan Q."/>
            <person name="Wang Y."/>
            <person name="Lv Z."/>
            <person name="Lu X."/>
            <person name="Zhang F."/>
            <person name="Jiang W."/>
            <person name="Ma Y."/>
            <person name="Chen M."/>
            <person name="Hao X."/>
            <person name="Li L."/>
            <person name="Tang Y."/>
            <person name="Lv G."/>
            <person name="Zhou Y."/>
            <person name="Sun X."/>
            <person name="Brodelius P.E."/>
            <person name="Rose J.K.C."/>
            <person name="Tang K."/>
        </authorList>
    </citation>
    <scope>NUCLEOTIDE SEQUENCE [LARGE SCALE GENOMIC DNA]</scope>
    <source>
        <strain evidence="4">cv. Huhao1</strain>
        <tissue evidence="3">Leaf</tissue>
    </source>
</reference>
<dbReference type="Gene3D" id="3.30.540.30">
    <property type="match status" value="1"/>
</dbReference>
<gene>
    <name evidence="3" type="ORF">CTI12_AA318510</name>
</gene>
<dbReference type="GO" id="GO:0005737">
    <property type="term" value="C:cytoplasm"/>
    <property type="evidence" value="ECO:0007669"/>
    <property type="project" value="TreeGrafter"/>
</dbReference>
<proteinExistence type="predicted"/>
<dbReference type="EMBL" id="PKPP01006539">
    <property type="protein sequence ID" value="PWA56183.1"/>
    <property type="molecule type" value="Genomic_DNA"/>
</dbReference>
<dbReference type="Proteomes" id="UP000245207">
    <property type="component" value="Unassembled WGS sequence"/>
</dbReference>
<keyword evidence="4" id="KW-1185">Reference proteome</keyword>
<dbReference type="OrthoDB" id="510307at2759"/>
<dbReference type="GO" id="GO:0046872">
    <property type="term" value="F:metal ion binding"/>
    <property type="evidence" value="ECO:0007669"/>
    <property type="project" value="UniProtKB-KW"/>
</dbReference>
<evidence type="ECO:0000313" key="3">
    <source>
        <dbReference type="EMBL" id="PWA56183.1"/>
    </source>
</evidence>
<keyword evidence="2 3" id="KW-0378">Hydrolase</keyword>
<dbReference type="GO" id="GO:0008239">
    <property type="term" value="F:dipeptidyl-peptidase activity"/>
    <property type="evidence" value="ECO:0007669"/>
    <property type="project" value="TreeGrafter"/>
</dbReference>
<dbReference type="PANTHER" id="PTHR23422:SF9">
    <property type="entry name" value="ZN-DEPENDENT HYDROLASE"/>
    <property type="match status" value="1"/>
</dbReference>
<dbReference type="STRING" id="35608.A0A2U1M4I2"/>
<organism evidence="3 4">
    <name type="scientific">Artemisia annua</name>
    <name type="common">Sweet wormwood</name>
    <dbReference type="NCBI Taxonomy" id="35608"/>
    <lineage>
        <taxon>Eukaryota</taxon>
        <taxon>Viridiplantae</taxon>
        <taxon>Streptophyta</taxon>
        <taxon>Embryophyta</taxon>
        <taxon>Tracheophyta</taxon>
        <taxon>Spermatophyta</taxon>
        <taxon>Magnoliopsida</taxon>
        <taxon>eudicotyledons</taxon>
        <taxon>Gunneridae</taxon>
        <taxon>Pentapetalae</taxon>
        <taxon>asterids</taxon>
        <taxon>campanulids</taxon>
        <taxon>Asterales</taxon>
        <taxon>Asteraceae</taxon>
        <taxon>Asteroideae</taxon>
        <taxon>Anthemideae</taxon>
        <taxon>Artemisiinae</taxon>
        <taxon>Artemisia</taxon>
    </lineage>
</organism>
<name>A0A2U1M4I2_ARTAN</name>
<dbReference type="PANTHER" id="PTHR23422">
    <property type="entry name" value="DIPEPTIDYL PEPTIDASE III-RELATED"/>
    <property type="match status" value="1"/>
</dbReference>
<evidence type="ECO:0000256" key="2">
    <source>
        <dbReference type="ARBA" id="ARBA00022801"/>
    </source>
</evidence>
<accession>A0A2U1M4I2</accession>
<keyword evidence="1" id="KW-0479">Metal-binding</keyword>
<sequence length="378" mass="43165">MRQPLALRVNHHNTTLASRVVTRNFGWWSTLSMDIFGFLSASVTMTLHSRFLRNEQVLDGYLYNKVASQKSEDPLLQAPPQPPCVNLLLYASITTTPPLLQEWSPENLVGGSTLLMDIFGFLRASEFELWMKGLSENEKQEATGFFNVIKRHHDTHSNSTSDLSIVPYSQEYSAYLAKAAELLRKGGDLTSSPSLKRLLHSKADAFLSNDYYDSDIAWMELDSKLDVTIGPYETYEDVLFGYKAIFDSSMRPSLQAAPETVYHATAVMHGNFNLDEVPVWERLGSGYAMETRPKRFQGVSWFYETFRLEYLDRFCYVNKYPSRILGFLGFNGLFFNKRFWKSGTQATHALGFNLYTYTTHAQKSGTQATHAFWSLKMI</sequence>
<dbReference type="InterPro" id="IPR039461">
    <property type="entry name" value="Peptidase_M49"/>
</dbReference>
<evidence type="ECO:0000256" key="1">
    <source>
        <dbReference type="ARBA" id="ARBA00022723"/>
    </source>
</evidence>
<protein>
    <submittedName>
        <fullName evidence="3">Nudix hydrolase</fullName>
    </submittedName>
</protein>
<dbReference type="AlphaFoldDB" id="A0A2U1M4I2"/>
<evidence type="ECO:0000313" key="4">
    <source>
        <dbReference type="Proteomes" id="UP000245207"/>
    </source>
</evidence>